<feature type="repeat" description="ANK" evidence="1">
    <location>
        <begin position="326"/>
        <end position="358"/>
    </location>
</feature>
<gene>
    <name evidence="3" type="ORF">OKIOD_LOCUS12432</name>
</gene>
<dbReference type="SMART" id="SM00248">
    <property type="entry name" value="ANK"/>
    <property type="match status" value="2"/>
</dbReference>
<evidence type="ECO:0000313" key="3">
    <source>
        <dbReference type="EMBL" id="CAG5108170.1"/>
    </source>
</evidence>
<dbReference type="Gene3D" id="1.25.40.20">
    <property type="entry name" value="Ankyrin repeat-containing domain"/>
    <property type="match status" value="1"/>
</dbReference>
<evidence type="ECO:0000256" key="1">
    <source>
        <dbReference type="PROSITE-ProRule" id="PRU00023"/>
    </source>
</evidence>
<keyword evidence="1" id="KW-0040">ANK repeat</keyword>
<sequence>MPLEVTRGPRMRGKSSFAAGAAKNLGIIVKTTASSSSSYGSDSSRRDRMLRHYTSIAETGVSFKDRKAQRSSMTVTDAEVQAALPPTRLGLRSTMSIPTQVDSRSYSRKGQTTQVGSNLTGSNVEKRSANYTYGPAIKEFASRKTAPIAIELEDMRAVKQKMRDEYQTRLKMESIHDEEPSHSEIDLGKEDFEDYFASKSAEELQREYEIASLAREVREKKEKQLAQRTPNEELDDWLFPRDSTFIKAYWKKNPETFKRHTCSGNIDVRMKMNDAISHAAEIGDTEILEVLLDHSGVSSAEARIDEAGKQRIMELLDGEDASTGMFSSTALHKAAYRGKYDMVRLLLKLGCDPNLQGKSMDTRGGATALDSCIFGLSSSGSHISRGTPLILSLPTAEKTIPPDVGKYATAMNRLDYFEDHFKVLLYLIAGGAKPELSMCNGLQGGIFYQIFQNILENLKPNHIPSISARLQYDLVVVFEALWNCGYRITEDVLIEAGEEYNWVNSLEMVKKMIQVKGREVMSLSELARNASRGVLRGSLAMNQIPKWIPYRMRRWIAFGELYEIPM</sequence>
<evidence type="ECO:0000256" key="2">
    <source>
        <dbReference type="SAM" id="MobiDB-lite"/>
    </source>
</evidence>
<dbReference type="EMBL" id="OU015566">
    <property type="protein sequence ID" value="CAG5108170.1"/>
    <property type="molecule type" value="Genomic_DNA"/>
</dbReference>
<name>A0ABN7T0E2_OIKDI</name>
<dbReference type="SUPFAM" id="SSF48403">
    <property type="entry name" value="Ankyrin repeat"/>
    <property type="match status" value="1"/>
</dbReference>
<proteinExistence type="predicted"/>
<feature type="region of interest" description="Disordered" evidence="2">
    <location>
        <begin position="99"/>
        <end position="121"/>
    </location>
</feature>
<dbReference type="Proteomes" id="UP001158576">
    <property type="component" value="Chromosome 1"/>
</dbReference>
<dbReference type="InterPro" id="IPR002110">
    <property type="entry name" value="Ankyrin_rpt"/>
</dbReference>
<reference evidence="3 4" key="1">
    <citation type="submission" date="2021-04" db="EMBL/GenBank/DDBJ databases">
        <authorList>
            <person name="Bliznina A."/>
        </authorList>
    </citation>
    <scope>NUCLEOTIDE SEQUENCE [LARGE SCALE GENOMIC DNA]</scope>
</reference>
<dbReference type="PROSITE" id="PS50297">
    <property type="entry name" value="ANK_REP_REGION"/>
    <property type="match status" value="1"/>
</dbReference>
<organism evidence="3 4">
    <name type="scientific">Oikopleura dioica</name>
    <name type="common">Tunicate</name>
    <dbReference type="NCBI Taxonomy" id="34765"/>
    <lineage>
        <taxon>Eukaryota</taxon>
        <taxon>Metazoa</taxon>
        <taxon>Chordata</taxon>
        <taxon>Tunicata</taxon>
        <taxon>Appendicularia</taxon>
        <taxon>Copelata</taxon>
        <taxon>Oikopleuridae</taxon>
        <taxon>Oikopleura</taxon>
    </lineage>
</organism>
<dbReference type="InterPro" id="IPR036770">
    <property type="entry name" value="Ankyrin_rpt-contain_sf"/>
</dbReference>
<protein>
    <submittedName>
        <fullName evidence="3">Oidioi.mRNA.OKI2018_I69.chr1.g3667.t1.cds</fullName>
    </submittedName>
</protein>
<dbReference type="PROSITE" id="PS50088">
    <property type="entry name" value="ANK_REPEAT"/>
    <property type="match status" value="1"/>
</dbReference>
<dbReference type="Pfam" id="PF12796">
    <property type="entry name" value="Ank_2"/>
    <property type="match status" value="1"/>
</dbReference>
<keyword evidence="4" id="KW-1185">Reference proteome</keyword>
<evidence type="ECO:0000313" key="4">
    <source>
        <dbReference type="Proteomes" id="UP001158576"/>
    </source>
</evidence>
<accession>A0ABN7T0E2</accession>